<feature type="region of interest" description="Disordered" evidence="1">
    <location>
        <begin position="60"/>
        <end position="93"/>
    </location>
</feature>
<reference evidence="3 4" key="1">
    <citation type="submission" date="2012-08" db="EMBL/GenBank/DDBJ databases">
        <title>Whole genome shotgun sequence of Gordonia namibiensis NBRC 108229.</title>
        <authorList>
            <person name="Isaki-Nakamura S."/>
            <person name="Hosoyama A."/>
            <person name="Tsuchikane K."/>
            <person name="Katsumata H."/>
            <person name="Baba S."/>
            <person name="Yamazaki S."/>
            <person name="Fujita N."/>
        </authorList>
    </citation>
    <scope>NUCLEOTIDE SEQUENCE [LARGE SCALE GENOMIC DNA]</scope>
    <source>
        <strain evidence="3 4">NBRC 108229</strain>
    </source>
</reference>
<evidence type="ECO:0000313" key="3">
    <source>
        <dbReference type="EMBL" id="GAC00077.1"/>
    </source>
</evidence>
<organism evidence="3 4">
    <name type="scientific">Gordonia namibiensis NBRC 108229</name>
    <dbReference type="NCBI Taxonomy" id="1208314"/>
    <lineage>
        <taxon>Bacteria</taxon>
        <taxon>Bacillati</taxon>
        <taxon>Actinomycetota</taxon>
        <taxon>Actinomycetes</taxon>
        <taxon>Mycobacteriales</taxon>
        <taxon>Gordoniaceae</taxon>
        <taxon>Gordonia</taxon>
    </lineage>
</organism>
<sequence length="93" mass="10083">MTVYDYRCPAHGDFEQRFPMGEAPAAARCGTCGGKASRVYGPTAVLSHDPLATKLLALQQSSAESPSVVTRSRTAAGRRAPTQDPRWRQLPRP</sequence>
<proteinExistence type="predicted"/>
<dbReference type="Proteomes" id="UP000035058">
    <property type="component" value="Unassembled WGS sequence"/>
</dbReference>
<dbReference type="Pfam" id="PF09723">
    <property type="entry name" value="Zn_ribbon_8"/>
    <property type="match status" value="1"/>
</dbReference>
<gene>
    <name evidence="3" type="ORF">GONAM_12_00310</name>
</gene>
<feature type="domain" description="Putative regulatory protein FmdB zinc ribbon" evidence="2">
    <location>
        <begin position="1"/>
        <end position="41"/>
    </location>
</feature>
<feature type="compositionally biased region" description="Polar residues" evidence="1">
    <location>
        <begin position="60"/>
        <end position="73"/>
    </location>
</feature>
<dbReference type="InterPro" id="IPR013429">
    <property type="entry name" value="Regulatory_FmdB_Zinc_ribbon"/>
</dbReference>
<dbReference type="NCBIfam" id="TIGR02605">
    <property type="entry name" value="CxxC_CxxC_SSSS"/>
    <property type="match status" value="1"/>
</dbReference>
<keyword evidence="4" id="KW-1185">Reference proteome</keyword>
<dbReference type="EMBL" id="BAHE01000012">
    <property type="protein sequence ID" value="GAC00077.1"/>
    <property type="molecule type" value="Genomic_DNA"/>
</dbReference>
<dbReference type="AlphaFoldDB" id="K6X1Y4"/>
<protein>
    <submittedName>
        <fullName evidence="3">Putative regulatory protein</fullName>
    </submittedName>
</protein>
<name>K6X1Y4_9ACTN</name>
<dbReference type="SMART" id="SM00834">
    <property type="entry name" value="CxxC_CXXC_SSSS"/>
    <property type="match status" value="1"/>
</dbReference>
<evidence type="ECO:0000256" key="1">
    <source>
        <dbReference type="SAM" id="MobiDB-lite"/>
    </source>
</evidence>
<accession>K6X1Y4</accession>
<evidence type="ECO:0000259" key="2">
    <source>
        <dbReference type="SMART" id="SM00834"/>
    </source>
</evidence>
<evidence type="ECO:0000313" key="4">
    <source>
        <dbReference type="Proteomes" id="UP000035058"/>
    </source>
</evidence>
<comment type="caution">
    <text evidence="3">The sequence shown here is derived from an EMBL/GenBank/DDBJ whole genome shotgun (WGS) entry which is preliminary data.</text>
</comment>